<gene>
    <name evidence="5" type="ORF">QO002_004830</name>
</gene>
<dbReference type="InterPro" id="IPR002734">
    <property type="entry name" value="RibDG_C"/>
</dbReference>
<feature type="domain" description="Bacterial bifunctional deaminase-reductase C-terminal" evidence="4">
    <location>
        <begin position="4"/>
        <end position="224"/>
    </location>
</feature>
<keyword evidence="6" id="KW-1185">Reference proteome</keyword>
<dbReference type="PANTHER" id="PTHR38011">
    <property type="entry name" value="DIHYDROFOLATE REDUCTASE FAMILY PROTEIN (AFU_ORTHOLOGUE AFUA_8G06820)"/>
    <property type="match status" value="1"/>
</dbReference>
<comment type="pathway">
    <text evidence="1">Cofactor biosynthesis; riboflavin biosynthesis.</text>
</comment>
<protein>
    <submittedName>
        <fullName evidence="5">Riboflavin biosynthesis pyrimidine reductase</fullName>
    </submittedName>
</protein>
<dbReference type="EMBL" id="JAUSVF010000002">
    <property type="protein sequence ID" value="MDQ0322624.1"/>
    <property type="molecule type" value="Genomic_DNA"/>
</dbReference>
<evidence type="ECO:0000313" key="6">
    <source>
        <dbReference type="Proteomes" id="UP001230207"/>
    </source>
</evidence>
<evidence type="ECO:0000256" key="2">
    <source>
        <dbReference type="ARBA" id="ARBA00022857"/>
    </source>
</evidence>
<sequence>MTRPYVICHMITSLDGSLHPSRWTKSPDGDIGQWSALYEALHEKFEGDAWLVGRITMAEMSKAKAHPPQGEIAVTRPFHFANRNAGSYAVALDASGKLHFDKSDINGDHVVVLLGRDVPDSHLAELAADGVSYIVSTEPTVDLAAMLEVLGSELGIRRLLLEGGAGINGSFLAVGLVDELSLLLSPAVEGRVDNQSIIENGTEGLRGKMQLSLKSFEQLDHGVLHLRYTVSAR</sequence>
<dbReference type="RefSeq" id="WP_307234412.1">
    <property type="nucleotide sequence ID" value="NZ_JAUSVF010000002.1"/>
</dbReference>
<accession>A0ABU0BWI9</accession>
<dbReference type="InterPro" id="IPR050765">
    <property type="entry name" value="Riboflavin_Biosynth_HTPR"/>
</dbReference>
<keyword evidence="3" id="KW-0560">Oxidoreductase</keyword>
<dbReference type="InterPro" id="IPR024072">
    <property type="entry name" value="DHFR-like_dom_sf"/>
</dbReference>
<organism evidence="5 6">
    <name type="scientific">Pararhizobium capsulatum DSM 1112</name>
    <dbReference type="NCBI Taxonomy" id="1121113"/>
    <lineage>
        <taxon>Bacteria</taxon>
        <taxon>Pseudomonadati</taxon>
        <taxon>Pseudomonadota</taxon>
        <taxon>Alphaproteobacteria</taxon>
        <taxon>Hyphomicrobiales</taxon>
        <taxon>Rhizobiaceae</taxon>
        <taxon>Rhizobium/Agrobacterium group</taxon>
        <taxon>Pararhizobium</taxon>
    </lineage>
</organism>
<keyword evidence="2" id="KW-0521">NADP</keyword>
<reference evidence="5 6" key="1">
    <citation type="submission" date="2023-07" db="EMBL/GenBank/DDBJ databases">
        <title>Genomic Encyclopedia of Type Strains, Phase IV (KMG-IV): sequencing the most valuable type-strain genomes for metagenomic binning, comparative biology and taxonomic classification.</title>
        <authorList>
            <person name="Goeker M."/>
        </authorList>
    </citation>
    <scope>NUCLEOTIDE SEQUENCE [LARGE SCALE GENOMIC DNA]</scope>
    <source>
        <strain evidence="5 6">DSM 1112</strain>
    </source>
</reference>
<comment type="caution">
    <text evidence="5">The sequence shown here is derived from an EMBL/GenBank/DDBJ whole genome shotgun (WGS) entry which is preliminary data.</text>
</comment>
<dbReference type="PANTHER" id="PTHR38011:SF7">
    <property type="entry name" value="2,5-DIAMINO-6-RIBOSYLAMINO-4(3H)-PYRIMIDINONE 5'-PHOSPHATE REDUCTASE"/>
    <property type="match status" value="1"/>
</dbReference>
<proteinExistence type="predicted"/>
<dbReference type="Gene3D" id="3.40.430.10">
    <property type="entry name" value="Dihydrofolate Reductase, subunit A"/>
    <property type="match status" value="1"/>
</dbReference>
<dbReference type="SUPFAM" id="SSF53597">
    <property type="entry name" value="Dihydrofolate reductase-like"/>
    <property type="match status" value="1"/>
</dbReference>
<evidence type="ECO:0000313" key="5">
    <source>
        <dbReference type="EMBL" id="MDQ0322624.1"/>
    </source>
</evidence>
<dbReference type="Pfam" id="PF01872">
    <property type="entry name" value="RibD_C"/>
    <property type="match status" value="1"/>
</dbReference>
<dbReference type="Proteomes" id="UP001230207">
    <property type="component" value="Unassembled WGS sequence"/>
</dbReference>
<evidence type="ECO:0000256" key="1">
    <source>
        <dbReference type="ARBA" id="ARBA00005104"/>
    </source>
</evidence>
<evidence type="ECO:0000259" key="4">
    <source>
        <dbReference type="Pfam" id="PF01872"/>
    </source>
</evidence>
<name>A0ABU0BWI9_9HYPH</name>
<evidence type="ECO:0000256" key="3">
    <source>
        <dbReference type="ARBA" id="ARBA00023002"/>
    </source>
</evidence>